<protein>
    <recommendedName>
        <fullName evidence="3">FAD assembly factor SdhE</fullName>
    </recommendedName>
</protein>
<accession>A0A4R6UCL7</accession>
<name>A0A4R6UCL7_9BURK</name>
<evidence type="ECO:0000256" key="1">
    <source>
        <dbReference type="ARBA" id="ARBA00004496"/>
    </source>
</evidence>
<evidence type="ECO:0000256" key="2">
    <source>
        <dbReference type="ARBA" id="ARBA00008571"/>
    </source>
</evidence>
<dbReference type="GO" id="GO:0005737">
    <property type="term" value="C:cytoplasm"/>
    <property type="evidence" value="ECO:0007669"/>
    <property type="project" value="UniProtKB-SubCell"/>
</dbReference>
<comment type="caution">
    <text evidence="6">The sequence shown here is derived from an EMBL/GenBank/DDBJ whole genome shotgun (WGS) entry which is preliminary data.</text>
</comment>
<dbReference type="InterPro" id="IPR050531">
    <property type="entry name" value="SdhE_FAD_assembly_factor"/>
</dbReference>
<dbReference type="InterPro" id="IPR005631">
    <property type="entry name" value="SDH"/>
</dbReference>
<dbReference type="OrthoDB" id="9180899at2"/>
<proteinExistence type="inferred from homology"/>
<reference evidence="6 7" key="1">
    <citation type="submission" date="2019-03" db="EMBL/GenBank/DDBJ databases">
        <title>Genomic Encyclopedia of Type Strains, Phase IV (KMG-IV): sequencing the most valuable type-strain genomes for metagenomic binning, comparative biology and taxonomic classification.</title>
        <authorList>
            <person name="Goeker M."/>
        </authorList>
    </citation>
    <scope>NUCLEOTIDE SEQUENCE [LARGE SCALE GENOMIC DNA]</scope>
    <source>
        <strain evidence="6 7">DSM 19605</strain>
    </source>
</reference>
<gene>
    <name evidence="6" type="ORF">DFR43_10975</name>
</gene>
<dbReference type="Proteomes" id="UP000295510">
    <property type="component" value="Unassembled WGS sequence"/>
</dbReference>
<dbReference type="PANTHER" id="PTHR39585">
    <property type="entry name" value="FAD ASSEMBLY FACTOR SDHE"/>
    <property type="match status" value="1"/>
</dbReference>
<dbReference type="Pfam" id="PF03937">
    <property type="entry name" value="Sdh5"/>
    <property type="match status" value="1"/>
</dbReference>
<dbReference type="AlphaFoldDB" id="A0A4R6UCL7"/>
<dbReference type="GO" id="GO:0006105">
    <property type="term" value="P:succinate metabolic process"/>
    <property type="evidence" value="ECO:0007669"/>
    <property type="project" value="TreeGrafter"/>
</dbReference>
<dbReference type="SUPFAM" id="SSF109910">
    <property type="entry name" value="YgfY-like"/>
    <property type="match status" value="1"/>
</dbReference>
<evidence type="ECO:0000313" key="7">
    <source>
        <dbReference type="Proteomes" id="UP000295510"/>
    </source>
</evidence>
<dbReference type="Gene3D" id="1.10.150.250">
    <property type="entry name" value="Flavinator of succinate dehydrogenase"/>
    <property type="match status" value="1"/>
</dbReference>
<keyword evidence="5" id="KW-0143">Chaperone</keyword>
<organism evidence="6 7">
    <name type="scientific">Tepidicella xavieri</name>
    <dbReference type="NCBI Taxonomy" id="360241"/>
    <lineage>
        <taxon>Bacteria</taxon>
        <taxon>Pseudomonadati</taxon>
        <taxon>Pseudomonadota</taxon>
        <taxon>Betaproteobacteria</taxon>
        <taxon>Burkholderiales</taxon>
        <taxon>Tepidicella</taxon>
    </lineage>
</organism>
<keyword evidence="4" id="KW-0963">Cytoplasm</keyword>
<evidence type="ECO:0000256" key="3">
    <source>
        <dbReference type="ARBA" id="ARBA00019418"/>
    </source>
</evidence>
<comment type="subcellular location">
    <subcellularLocation>
        <location evidence="1">Cytoplasm</location>
    </subcellularLocation>
</comment>
<dbReference type="EMBL" id="SNYL01000009">
    <property type="protein sequence ID" value="TDQ42505.1"/>
    <property type="molecule type" value="Genomic_DNA"/>
</dbReference>
<evidence type="ECO:0000256" key="5">
    <source>
        <dbReference type="ARBA" id="ARBA00023186"/>
    </source>
</evidence>
<comment type="similarity">
    <text evidence="2">Belongs to the SdhE FAD assembly factor family.</text>
</comment>
<sequence>MDDSALLDARALSKLKWRCRRGLLENDLFIERFFARHEAGITVRQARALHALMELPDNDLLDLLLRRTEPQGPLASEEVVEVLGLLRTPLPPLKPTLTKEDE</sequence>
<evidence type="ECO:0000313" key="6">
    <source>
        <dbReference type="EMBL" id="TDQ42505.1"/>
    </source>
</evidence>
<dbReference type="InterPro" id="IPR036714">
    <property type="entry name" value="SDH_sf"/>
</dbReference>
<evidence type="ECO:0000256" key="4">
    <source>
        <dbReference type="ARBA" id="ARBA00022490"/>
    </source>
</evidence>
<keyword evidence="7" id="KW-1185">Reference proteome</keyword>
<dbReference type="RefSeq" id="WP_133597772.1">
    <property type="nucleotide sequence ID" value="NZ_SNYL01000009.1"/>
</dbReference>
<dbReference type="PANTHER" id="PTHR39585:SF1">
    <property type="entry name" value="FAD ASSEMBLY FACTOR SDHE"/>
    <property type="match status" value="1"/>
</dbReference>